<dbReference type="Proteomes" id="UP000828390">
    <property type="component" value="Unassembled WGS sequence"/>
</dbReference>
<protein>
    <submittedName>
        <fullName evidence="1">Uncharacterized protein</fullName>
    </submittedName>
</protein>
<keyword evidence="2" id="KW-1185">Reference proteome</keyword>
<name>A0A9D3YT02_DREPO</name>
<proteinExistence type="predicted"/>
<comment type="caution">
    <text evidence="1">The sequence shown here is derived from an EMBL/GenBank/DDBJ whole genome shotgun (WGS) entry which is preliminary data.</text>
</comment>
<sequence>MFFNHVQHIIGNNLLTKFHEDWTIIVASRVHIKKNVPPLGSHVFQANVTIFDLIQDTIETNLWTKFLEDWTINVASSLLTRQMLTPHNARRTKGDHKSSP</sequence>
<evidence type="ECO:0000313" key="1">
    <source>
        <dbReference type="EMBL" id="KAH3705516.1"/>
    </source>
</evidence>
<accession>A0A9D3YT02</accession>
<evidence type="ECO:0000313" key="2">
    <source>
        <dbReference type="Proteomes" id="UP000828390"/>
    </source>
</evidence>
<organism evidence="1 2">
    <name type="scientific">Dreissena polymorpha</name>
    <name type="common">Zebra mussel</name>
    <name type="synonym">Mytilus polymorpha</name>
    <dbReference type="NCBI Taxonomy" id="45954"/>
    <lineage>
        <taxon>Eukaryota</taxon>
        <taxon>Metazoa</taxon>
        <taxon>Spiralia</taxon>
        <taxon>Lophotrochozoa</taxon>
        <taxon>Mollusca</taxon>
        <taxon>Bivalvia</taxon>
        <taxon>Autobranchia</taxon>
        <taxon>Heteroconchia</taxon>
        <taxon>Euheterodonta</taxon>
        <taxon>Imparidentia</taxon>
        <taxon>Neoheterodontei</taxon>
        <taxon>Myida</taxon>
        <taxon>Dreissenoidea</taxon>
        <taxon>Dreissenidae</taxon>
        <taxon>Dreissena</taxon>
    </lineage>
</organism>
<reference evidence="1" key="2">
    <citation type="submission" date="2020-11" db="EMBL/GenBank/DDBJ databases">
        <authorList>
            <person name="McCartney M.A."/>
            <person name="Auch B."/>
            <person name="Kono T."/>
            <person name="Mallez S."/>
            <person name="Becker A."/>
            <person name="Gohl D.M."/>
            <person name="Silverstein K.A.T."/>
            <person name="Koren S."/>
            <person name="Bechman K.B."/>
            <person name="Herman A."/>
            <person name="Abrahante J.E."/>
            <person name="Garbe J."/>
        </authorList>
    </citation>
    <scope>NUCLEOTIDE SEQUENCE</scope>
    <source>
        <strain evidence="1">Duluth1</strain>
        <tissue evidence="1">Whole animal</tissue>
    </source>
</reference>
<reference evidence="1" key="1">
    <citation type="journal article" date="2019" name="bioRxiv">
        <title>The Genome of the Zebra Mussel, Dreissena polymorpha: A Resource for Invasive Species Research.</title>
        <authorList>
            <person name="McCartney M.A."/>
            <person name="Auch B."/>
            <person name="Kono T."/>
            <person name="Mallez S."/>
            <person name="Zhang Y."/>
            <person name="Obille A."/>
            <person name="Becker A."/>
            <person name="Abrahante J.E."/>
            <person name="Garbe J."/>
            <person name="Badalamenti J.P."/>
            <person name="Herman A."/>
            <person name="Mangelson H."/>
            <person name="Liachko I."/>
            <person name="Sullivan S."/>
            <person name="Sone E.D."/>
            <person name="Koren S."/>
            <person name="Silverstein K.A.T."/>
            <person name="Beckman K.B."/>
            <person name="Gohl D.M."/>
        </authorList>
    </citation>
    <scope>NUCLEOTIDE SEQUENCE</scope>
    <source>
        <strain evidence="1">Duluth1</strain>
        <tissue evidence="1">Whole animal</tissue>
    </source>
</reference>
<gene>
    <name evidence="1" type="ORF">DPMN_080592</name>
</gene>
<dbReference type="EMBL" id="JAIWYP010000015">
    <property type="protein sequence ID" value="KAH3705516.1"/>
    <property type="molecule type" value="Genomic_DNA"/>
</dbReference>
<dbReference type="AlphaFoldDB" id="A0A9D3YT02"/>